<dbReference type="GO" id="GO:0003700">
    <property type="term" value="F:DNA-binding transcription factor activity"/>
    <property type="evidence" value="ECO:0007669"/>
    <property type="project" value="UniProtKB-UniRule"/>
</dbReference>
<reference evidence="11 12" key="1">
    <citation type="submission" date="2019-09" db="EMBL/GenBank/DDBJ databases">
        <title>A chromosome-level genome assembly of the Chinese tupelo Nyssa sinensis.</title>
        <authorList>
            <person name="Yang X."/>
            <person name="Kang M."/>
            <person name="Yang Y."/>
            <person name="Xiong H."/>
            <person name="Wang M."/>
            <person name="Zhang Z."/>
            <person name="Wang Z."/>
            <person name="Wu H."/>
            <person name="Ma T."/>
            <person name="Liu J."/>
            <person name="Xi Z."/>
        </authorList>
    </citation>
    <scope>NUCLEOTIDE SEQUENCE [LARGE SCALE GENOMIC DNA]</scope>
    <source>
        <strain evidence="11">J267</strain>
        <tissue evidence="11">Leaf</tissue>
    </source>
</reference>
<accession>A0A5J5AZ73</accession>
<evidence type="ECO:0000256" key="6">
    <source>
        <dbReference type="ARBA" id="ARBA00023242"/>
    </source>
</evidence>
<evidence type="ECO:0000256" key="8">
    <source>
        <dbReference type="RuleBase" id="RU367155"/>
    </source>
</evidence>
<protein>
    <recommendedName>
        <fullName evidence="8">Nuclear transcription factor Y subunit</fullName>
    </recommendedName>
</protein>
<evidence type="ECO:0000256" key="2">
    <source>
        <dbReference type="ARBA" id="ARBA00023015"/>
    </source>
</evidence>
<keyword evidence="10" id="KW-0812">Transmembrane</keyword>
<dbReference type="Pfam" id="PF02045">
    <property type="entry name" value="CBFB_NFYA"/>
    <property type="match status" value="1"/>
</dbReference>
<keyword evidence="10" id="KW-0472">Membrane</keyword>
<name>A0A5J5AZ73_9ASTE</name>
<keyword evidence="2 8" id="KW-0805">Transcription regulation</keyword>
<evidence type="ECO:0000256" key="10">
    <source>
        <dbReference type="SAM" id="Phobius"/>
    </source>
</evidence>
<comment type="subunit">
    <text evidence="7">Heterotrimeric transcription factor composed of three components, NF-YA, NF-YB and NF-YC. NF-YB and NF-YC must interact and dimerize for NF-YA association and DNA binding.</text>
</comment>
<keyword evidence="3 8" id="KW-0238">DNA-binding</keyword>
<evidence type="ECO:0000313" key="11">
    <source>
        <dbReference type="EMBL" id="KAA8534797.1"/>
    </source>
</evidence>
<organism evidence="11 12">
    <name type="scientific">Nyssa sinensis</name>
    <dbReference type="NCBI Taxonomy" id="561372"/>
    <lineage>
        <taxon>Eukaryota</taxon>
        <taxon>Viridiplantae</taxon>
        <taxon>Streptophyta</taxon>
        <taxon>Embryophyta</taxon>
        <taxon>Tracheophyta</taxon>
        <taxon>Spermatophyta</taxon>
        <taxon>Magnoliopsida</taxon>
        <taxon>eudicotyledons</taxon>
        <taxon>Gunneridae</taxon>
        <taxon>Pentapetalae</taxon>
        <taxon>asterids</taxon>
        <taxon>Cornales</taxon>
        <taxon>Nyssaceae</taxon>
        <taxon>Nyssa</taxon>
    </lineage>
</organism>
<dbReference type="InterPro" id="IPR018362">
    <property type="entry name" value="CCAAT-binding_factor_CS"/>
</dbReference>
<sequence length="227" mass="25199">MKGGESVTSYCARTMGIANKMRFHGEKMEDVAIVEKILRSVGPKILKETKDLGLQLQDRESSSTQSTSTSQSHHEVTAMGGTNSQDHCISSESGQMKPVFLMGHPGLAITDPSQVDISQIMTRIPYPHTDPYFSGLFTAYGQQTIIQPQMLGMAAARVPLPLDVAEDGPIYVNAKQYHGILRRRQTRAKLEAQKKLVKSRRVCTSTHSILLGSWFLFIYLKFAVFPP</sequence>
<evidence type="ECO:0000256" key="5">
    <source>
        <dbReference type="ARBA" id="ARBA00023163"/>
    </source>
</evidence>
<keyword evidence="10" id="KW-1133">Transmembrane helix</keyword>
<dbReference type="GO" id="GO:0016602">
    <property type="term" value="C:CCAAT-binding factor complex"/>
    <property type="evidence" value="ECO:0007669"/>
    <property type="project" value="InterPro"/>
</dbReference>
<dbReference type="Gene3D" id="6.10.250.2430">
    <property type="match status" value="1"/>
</dbReference>
<evidence type="ECO:0000313" key="12">
    <source>
        <dbReference type="Proteomes" id="UP000325577"/>
    </source>
</evidence>
<proteinExistence type="inferred from homology"/>
<dbReference type="PANTHER" id="PTHR12632">
    <property type="entry name" value="TRANSCRIPTION FACTOR NF-Y ALPHA-RELATED"/>
    <property type="match status" value="1"/>
</dbReference>
<dbReference type="SMART" id="SM00521">
    <property type="entry name" value="CBF"/>
    <property type="match status" value="1"/>
</dbReference>
<comment type="subcellular location">
    <subcellularLocation>
        <location evidence="1 8">Nucleus</location>
    </subcellularLocation>
</comment>
<evidence type="ECO:0000256" key="7">
    <source>
        <dbReference type="ARBA" id="ARBA00025911"/>
    </source>
</evidence>
<gene>
    <name evidence="11" type="ORF">F0562_029761</name>
</gene>
<dbReference type="InterPro" id="IPR001289">
    <property type="entry name" value="NFYA"/>
</dbReference>
<comment type="function">
    <text evidence="8">Component of the sequence-specific heterotrimeric transcription factor (NF-Y) which specifically recognizes a 5'-CCAAT-3' box motif found in the promoters of its target genes.</text>
</comment>
<feature type="transmembrane region" description="Helical" evidence="10">
    <location>
        <begin position="202"/>
        <end position="222"/>
    </location>
</feature>
<dbReference type="Proteomes" id="UP000325577">
    <property type="component" value="Linkage Group LG17"/>
</dbReference>
<evidence type="ECO:0000256" key="4">
    <source>
        <dbReference type="ARBA" id="ARBA00023159"/>
    </source>
</evidence>
<feature type="compositionally biased region" description="Low complexity" evidence="9">
    <location>
        <begin position="62"/>
        <end position="71"/>
    </location>
</feature>
<dbReference type="OrthoDB" id="1097733at2759"/>
<dbReference type="GO" id="GO:0003677">
    <property type="term" value="F:DNA binding"/>
    <property type="evidence" value="ECO:0007669"/>
    <property type="project" value="UniProtKB-KW"/>
</dbReference>
<feature type="region of interest" description="Disordered" evidence="9">
    <location>
        <begin position="53"/>
        <end position="88"/>
    </location>
</feature>
<keyword evidence="4" id="KW-0010">Activator</keyword>
<keyword evidence="6 8" id="KW-0539">Nucleus</keyword>
<comment type="similarity">
    <text evidence="8">Belongs to the NFYA/HAP2 subunit family.</text>
</comment>
<keyword evidence="12" id="KW-1185">Reference proteome</keyword>
<keyword evidence="5 8" id="KW-0804">Transcription</keyword>
<evidence type="ECO:0000256" key="9">
    <source>
        <dbReference type="SAM" id="MobiDB-lite"/>
    </source>
</evidence>
<dbReference type="AlphaFoldDB" id="A0A5J5AZ73"/>
<dbReference type="PROSITE" id="PS51152">
    <property type="entry name" value="NFYA_HAP2_2"/>
    <property type="match status" value="1"/>
</dbReference>
<evidence type="ECO:0000256" key="1">
    <source>
        <dbReference type="ARBA" id="ARBA00004123"/>
    </source>
</evidence>
<dbReference type="EMBL" id="CM018040">
    <property type="protein sequence ID" value="KAA8534797.1"/>
    <property type="molecule type" value="Genomic_DNA"/>
</dbReference>
<evidence type="ECO:0000256" key="3">
    <source>
        <dbReference type="ARBA" id="ARBA00023125"/>
    </source>
</evidence>
<dbReference type="PROSITE" id="PS00686">
    <property type="entry name" value="NFYA_HAP2_1"/>
    <property type="match status" value="1"/>
</dbReference>